<comment type="caution">
    <text evidence="1">The sequence shown here is derived from an EMBL/GenBank/DDBJ whole genome shotgun (WGS) entry which is preliminary data.</text>
</comment>
<gene>
    <name evidence="1" type="ORF">GMJLKIPL_4243</name>
</gene>
<protein>
    <recommendedName>
        <fullName evidence="3">Type II toxin-antitoxin system PemK/MazF family toxin</fullName>
    </recommendedName>
</protein>
<dbReference type="SUPFAM" id="SSF50118">
    <property type="entry name" value="Cell growth inhibitor/plasmid maintenance toxic component"/>
    <property type="match status" value="1"/>
</dbReference>
<dbReference type="Pfam" id="PF02452">
    <property type="entry name" value="PemK_toxin"/>
    <property type="match status" value="1"/>
</dbReference>
<dbReference type="Gene3D" id="2.30.30.110">
    <property type="match status" value="1"/>
</dbReference>
<dbReference type="InterPro" id="IPR003477">
    <property type="entry name" value="PemK-like"/>
</dbReference>
<accession>A0ABQ4SGP6</accession>
<evidence type="ECO:0000313" key="1">
    <source>
        <dbReference type="EMBL" id="GJE02297.1"/>
    </source>
</evidence>
<reference evidence="1" key="2">
    <citation type="submission" date="2021-08" db="EMBL/GenBank/DDBJ databases">
        <authorList>
            <person name="Tani A."/>
            <person name="Ola A."/>
            <person name="Ogura Y."/>
            <person name="Katsura K."/>
            <person name="Hayashi T."/>
        </authorList>
    </citation>
    <scope>NUCLEOTIDE SEQUENCE</scope>
    <source>
        <strain evidence="1">DSM 17168</strain>
    </source>
</reference>
<dbReference type="RefSeq" id="WP_238238141.1">
    <property type="nucleotide sequence ID" value="NZ_BPQQ01000052.1"/>
</dbReference>
<dbReference type="Proteomes" id="UP001055153">
    <property type="component" value="Unassembled WGS sequence"/>
</dbReference>
<organism evidence="1 2">
    <name type="scientific">Methylobacterium isbiliense</name>
    <dbReference type="NCBI Taxonomy" id="315478"/>
    <lineage>
        <taxon>Bacteria</taxon>
        <taxon>Pseudomonadati</taxon>
        <taxon>Pseudomonadota</taxon>
        <taxon>Alphaproteobacteria</taxon>
        <taxon>Hyphomicrobiales</taxon>
        <taxon>Methylobacteriaceae</taxon>
        <taxon>Methylobacterium</taxon>
    </lineage>
</organism>
<dbReference type="InterPro" id="IPR011067">
    <property type="entry name" value="Plasmid_toxin/cell-grow_inhib"/>
</dbReference>
<sequence length="118" mass="12738">MTGFERWDVLKALFPFVDLPLRKPRPVLVLSDRAFNDGHVIAAMITTGAGSRWPSDHAILDLARAGLRTPSVVRWKLFTLPASVVGGRLGTMAATDRDALASRLGHILMPAGDPAPRA</sequence>
<reference evidence="1" key="1">
    <citation type="journal article" date="2021" name="Front. Microbiol.">
        <title>Comprehensive Comparative Genomics and Phenotyping of Methylobacterium Species.</title>
        <authorList>
            <person name="Alessa O."/>
            <person name="Ogura Y."/>
            <person name="Fujitani Y."/>
            <person name="Takami H."/>
            <person name="Hayashi T."/>
            <person name="Sahin N."/>
            <person name="Tani A."/>
        </authorList>
    </citation>
    <scope>NUCLEOTIDE SEQUENCE</scope>
    <source>
        <strain evidence="1">DSM 17168</strain>
    </source>
</reference>
<evidence type="ECO:0008006" key="3">
    <source>
        <dbReference type="Google" id="ProtNLM"/>
    </source>
</evidence>
<evidence type="ECO:0000313" key="2">
    <source>
        <dbReference type="Proteomes" id="UP001055153"/>
    </source>
</evidence>
<proteinExistence type="predicted"/>
<keyword evidence="2" id="KW-1185">Reference proteome</keyword>
<dbReference type="EMBL" id="BPQQ01000052">
    <property type="protein sequence ID" value="GJE02297.1"/>
    <property type="molecule type" value="Genomic_DNA"/>
</dbReference>
<name>A0ABQ4SGP6_9HYPH</name>